<evidence type="ECO:0000313" key="4">
    <source>
        <dbReference type="EMBL" id="MFC6261724.1"/>
    </source>
</evidence>
<dbReference type="Pfam" id="PF13411">
    <property type="entry name" value="MerR_1"/>
    <property type="match status" value="1"/>
</dbReference>
<protein>
    <submittedName>
        <fullName evidence="4">MerR family transcriptional regulator</fullName>
    </submittedName>
</protein>
<evidence type="ECO:0000259" key="3">
    <source>
        <dbReference type="PROSITE" id="PS50937"/>
    </source>
</evidence>
<dbReference type="InterPro" id="IPR047057">
    <property type="entry name" value="MerR_fam"/>
</dbReference>
<evidence type="ECO:0000256" key="2">
    <source>
        <dbReference type="SAM" id="Coils"/>
    </source>
</evidence>
<dbReference type="CDD" id="cd01109">
    <property type="entry name" value="HTH_YyaN"/>
    <property type="match status" value="1"/>
</dbReference>
<dbReference type="PANTHER" id="PTHR30204">
    <property type="entry name" value="REDOX-CYCLING DRUG-SENSING TRANSCRIPTIONAL ACTIVATOR SOXR"/>
    <property type="match status" value="1"/>
</dbReference>
<evidence type="ECO:0000256" key="1">
    <source>
        <dbReference type="ARBA" id="ARBA00023125"/>
    </source>
</evidence>
<dbReference type="PROSITE" id="PS50937">
    <property type="entry name" value="HTH_MERR_2"/>
    <property type="match status" value="1"/>
</dbReference>
<accession>A0ABW1TKX6</accession>
<organism evidence="4 5">
    <name type="scientific">Levilactobacillus fujinensis</name>
    <dbReference type="NCBI Taxonomy" id="2486024"/>
    <lineage>
        <taxon>Bacteria</taxon>
        <taxon>Bacillati</taxon>
        <taxon>Bacillota</taxon>
        <taxon>Bacilli</taxon>
        <taxon>Lactobacillales</taxon>
        <taxon>Lactobacillaceae</taxon>
        <taxon>Levilactobacillus</taxon>
    </lineage>
</organism>
<dbReference type="EMBL" id="JBHSSI010000078">
    <property type="protein sequence ID" value="MFC6261724.1"/>
    <property type="molecule type" value="Genomic_DNA"/>
</dbReference>
<dbReference type="PROSITE" id="PS00552">
    <property type="entry name" value="HTH_MERR_1"/>
    <property type="match status" value="1"/>
</dbReference>
<sequence>MMTKQYRIGEFAKLVGLSTYTLRYYEDQGLIVAHRDDNDVRYYLEEDIRWVGFILHLKGTGMRLNDLKRYVRLRAQGDATIEERRDMLQKVKADAEADIAELQMHLEVLSHKIDWYDGKVDQTIADTESFQDYLQQFNEQGADKNGQE</sequence>
<name>A0ABW1TKX6_9LACO</name>
<gene>
    <name evidence="4" type="ORF">ACFP1C_12345</name>
</gene>
<comment type="caution">
    <text evidence="4">The sequence shown here is derived from an EMBL/GenBank/DDBJ whole genome shotgun (WGS) entry which is preliminary data.</text>
</comment>
<dbReference type="InterPro" id="IPR000551">
    <property type="entry name" value="MerR-type_HTH_dom"/>
</dbReference>
<dbReference type="Gene3D" id="1.10.1660.10">
    <property type="match status" value="1"/>
</dbReference>
<feature type="coiled-coil region" evidence="2">
    <location>
        <begin position="85"/>
        <end position="112"/>
    </location>
</feature>
<dbReference type="InterPro" id="IPR009061">
    <property type="entry name" value="DNA-bd_dom_put_sf"/>
</dbReference>
<feature type="domain" description="HTH merR-type" evidence="3">
    <location>
        <begin position="5"/>
        <end position="73"/>
    </location>
</feature>
<dbReference type="PRINTS" id="PR00040">
    <property type="entry name" value="HTHMERR"/>
</dbReference>
<proteinExistence type="predicted"/>
<keyword evidence="5" id="KW-1185">Reference proteome</keyword>
<evidence type="ECO:0000313" key="5">
    <source>
        <dbReference type="Proteomes" id="UP001596283"/>
    </source>
</evidence>
<dbReference type="SUPFAM" id="SSF46955">
    <property type="entry name" value="Putative DNA-binding domain"/>
    <property type="match status" value="1"/>
</dbReference>
<dbReference type="SMART" id="SM00422">
    <property type="entry name" value="HTH_MERR"/>
    <property type="match status" value="1"/>
</dbReference>
<dbReference type="PANTHER" id="PTHR30204:SF98">
    <property type="entry name" value="HTH-TYPE TRANSCRIPTIONAL REGULATOR ADHR"/>
    <property type="match status" value="1"/>
</dbReference>
<keyword evidence="2" id="KW-0175">Coiled coil</keyword>
<dbReference type="Proteomes" id="UP001596283">
    <property type="component" value="Unassembled WGS sequence"/>
</dbReference>
<reference evidence="5" key="1">
    <citation type="journal article" date="2019" name="Int. J. Syst. Evol. Microbiol.">
        <title>The Global Catalogue of Microorganisms (GCM) 10K type strain sequencing project: providing services to taxonomists for standard genome sequencing and annotation.</title>
        <authorList>
            <consortium name="The Broad Institute Genomics Platform"/>
            <consortium name="The Broad Institute Genome Sequencing Center for Infectious Disease"/>
            <person name="Wu L."/>
            <person name="Ma J."/>
        </authorList>
    </citation>
    <scope>NUCLEOTIDE SEQUENCE [LARGE SCALE GENOMIC DNA]</scope>
    <source>
        <strain evidence="5">CCM 8908</strain>
    </source>
</reference>
<dbReference type="RefSeq" id="WP_125685296.1">
    <property type="nucleotide sequence ID" value="NZ_JBHSSI010000078.1"/>
</dbReference>
<keyword evidence="1" id="KW-0238">DNA-binding</keyword>